<dbReference type="GO" id="GO:0051118">
    <property type="term" value="F:glucan endo-1,3-alpha-glucosidase activity"/>
    <property type="evidence" value="ECO:0007669"/>
    <property type="project" value="InterPro"/>
</dbReference>
<sequence length="490" mass="54322">MSSAETTRRKLLPLQGNRRGFLVRAGAAVFCSSARPREVQAKALPHKEALGRRVFAHWHIFRRSFDNKPPQQDLYANYLSPAALGGKYRGSGGFIRERPLPRSPLASPDWSVLDMVHDIRAAVAVGIDGFQFNIGSTKQDSYLYWLPLLDMLAACERLDVTFSIMLSLDCAVLARDLPITELADALASVAKRIPIARTPDGRLILGAFAPERWPVTRWRQLFAELAAKGEVVYFAPSFLNGSEAFPYLPLVDAASIWGGNRSSQFAAIESFALLIRAAGKGWIAPVWPQDVRPKDFWYVEAGNSRLFRQGWERAIAADADAVAIATWNDYSEGSEIQPSTSIQHAFYDLTAFFVGWYKERKQPSIAKDVLFYFHRVESTDAQAGGSLQTSRFTRRFDDPESNEIELLGFLTSAGRLEIETSKGIVNVDATGGITSLRAPLVLGRPTFRLVRSGKAEISFASAYEVRAESQYQDLLYHSGSSDRPAIASSD</sequence>
<accession>A0A5S4YB15</accession>
<dbReference type="EMBL" id="VSTH01000194">
    <property type="protein sequence ID" value="TYO61223.1"/>
    <property type="molecule type" value="Genomic_DNA"/>
</dbReference>
<dbReference type="AlphaFoldDB" id="A0A5S4YB15"/>
<name>A0A5S4YB15_9BRAD</name>
<proteinExistence type="predicted"/>
<dbReference type="Proteomes" id="UP000324797">
    <property type="component" value="Unassembled WGS sequence"/>
</dbReference>
<evidence type="ECO:0000313" key="1">
    <source>
        <dbReference type="EMBL" id="TYO61223.1"/>
    </source>
</evidence>
<evidence type="ECO:0000313" key="2">
    <source>
        <dbReference type="Proteomes" id="UP000324797"/>
    </source>
</evidence>
<keyword evidence="2" id="KW-1185">Reference proteome</keyword>
<evidence type="ECO:0008006" key="3">
    <source>
        <dbReference type="Google" id="ProtNLM"/>
    </source>
</evidence>
<reference evidence="1 2" key="1">
    <citation type="submission" date="2019-08" db="EMBL/GenBank/DDBJ databases">
        <title>Bradyrhizobium hipponensis sp. nov., a rhizobium isolated from a Lupinus angustifolius root nodule in Tunisia.</title>
        <authorList>
            <person name="Off K."/>
            <person name="Rejili M."/>
            <person name="Mars M."/>
            <person name="Brachmann A."/>
            <person name="Marin M."/>
        </authorList>
    </citation>
    <scope>NUCLEOTIDE SEQUENCE [LARGE SCALE GENOMIC DNA]</scope>
    <source>
        <strain evidence="2">aSej3</strain>
    </source>
</reference>
<protein>
    <recommendedName>
        <fullName evidence="3">Glycosyl hydrolase family 71</fullName>
    </recommendedName>
</protein>
<gene>
    <name evidence="1" type="ORF">FXV83_39300</name>
</gene>
<comment type="caution">
    <text evidence="1">The sequence shown here is derived from an EMBL/GenBank/DDBJ whole genome shotgun (WGS) entry which is preliminary data.</text>
</comment>
<organism evidence="1 2">
    <name type="scientific">Bradyrhizobium hipponense</name>
    <dbReference type="NCBI Taxonomy" id="2605638"/>
    <lineage>
        <taxon>Bacteria</taxon>
        <taxon>Pseudomonadati</taxon>
        <taxon>Pseudomonadota</taxon>
        <taxon>Alphaproteobacteria</taxon>
        <taxon>Hyphomicrobiales</taxon>
        <taxon>Nitrobacteraceae</taxon>
        <taxon>Bradyrhizobium</taxon>
    </lineage>
</organism>
<dbReference type="Pfam" id="PF03659">
    <property type="entry name" value="Glyco_hydro_71"/>
    <property type="match status" value="1"/>
</dbReference>
<dbReference type="Gene3D" id="3.20.20.80">
    <property type="entry name" value="Glycosidases"/>
    <property type="match status" value="1"/>
</dbReference>
<dbReference type="InterPro" id="IPR005197">
    <property type="entry name" value="Glyco_hydro_71"/>
</dbReference>